<accession>A0A1X6ZFQ3</accession>
<dbReference type="EMBL" id="FWFK01000004">
    <property type="protein sequence ID" value="SLN48518.1"/>
    <property type="molecule type" value="Genomic_DNA"/>
</dbReference>
<protein>
    <submittedName>
        <fullName evidence="2">Uncharacterized protein</fullName>
    </submittedName>
</protein>
<dbReference type="Proteomes" id="UP000193570">
    <property type="component" value="Unassembled WGS sequence"/>
</dbReference>
<dbReference type="AlphaFoldDB" id="A0A1X6ZFQ3"/>
<sequence>MTTRTPTTLQPEETRPDAPRQPGTAEDLRGRTTTRGDLSEHRRFAWLYEDLLA</sequence>
<evidence type="ECO:0000256" key="1">
    <source>
        <dbReference type="SAM" id="MobiDB-lite"/>
    </source>
</evidence>
<name>A0A1X6ZFQ3_9RHOB</name>
<evidence type="ECO:0000313" key="3">
    <source>
        <dbReference type="Proteomes" id="UP000193570"/>
    </source>
</evidence>
<feature type="compositionally biased region" description="Polar residues" evidence="1">
    <location>
        <begin position="1"/>
        <end position="11"/>
    </location>
</feature>
<keyword evidence="3" id="KW-1185">Reference proteome</keyword>
<proteinExistence type="predicted"/>
<evidence type="ECO:0000313" key="2">
    <source>
        <dbReference type="EMBL" id="SLN48518.1"/>
    </source>
</evidence>
<feature type="region of interest" description="Disordered" evidence="1">
    <location>
        <begin position="1"/>
        <end position="36"/>
    </location>
</feature>
<dbReference type="RefSeq" id="WP_159456758.1">
    <property type="nucleotide sequence ID" value="NZ_FWFK01000004.1"/>
</dbReference>
<gene>
    <name evidence="2" type="ORF">ROJ8625_02363</name>
</gene>
<reference evidence="2 3" key="1">
    <citation type="submission" date="2017-03" db="EMBL/GenBank/DDBJ databases">
        <authorList>
            <person name="Afonso C.L."/>
            <person name="Miller P.J."/>
            <person name="Scott M.A."/>
            <person name="Spackman E."/>
            <person name="Goraichik I."/>
            <person name="Dimitrov K.M."/>
            <person name="Suarez D.L."/>
            <person name="Swayne D.E."/>
        </authorList>
    </citation>
    <scope>NUCLEOTIDE SEQUENCE [LARGE SCALE GENOMIC DNA]</scope>
    <source>
        <strain evidence="2 3">CECT 8625</strain>
    </source>
</reference>
<organism evidence="2 3">
    <name type="scientific">Roseivivax jejudonensis</name>
    <dbReference type="NCBI Taxonomy" id="1529041"/>
    <lineage>
        <taxon>Bacteria</taxon>
        <taxon>Pseudomonadati</taxon>
        <taxon>Pseudomonadota</taxon>
        <taxon>Alphaproteobacteria</taxon>
        <taxon>Rhodobacterales</taxon>
        <taxon>Roseobacteraceae</taxon>
        <taxon>Roseivivax</taxon>
    </lineage>
</organism>